<protein>
    <submittedName>
        <fullName evidence="1">Uncharacterized protein</fullName>
    </submittedName>
</protein>
<dbReference type="Proteomes" id="UP000324996">
    <property type="component" value="Unassembled WGS sequence"/>
</dbReference>
<organism evidence="1 2">
    <name type="scientific">Iodidimonas nitroreducens</name>
    <dbReference type="NCBI Taxonomy" id="1236968"/>
    <lineage>
        <taxon>Bacteria</taxon>
        <taxon>Pseudomonadati</taxon>
        <taxon>Pseudomonadota</taxon>
        <taxon>Alphaproteobacteria</taxon>
        <taxon>Iodidimonadales</taxon>
        <taxon>Iodidimonadaceae</taxon>
        <taxon>Iodidimonas</taxon>
    </lineage>
</organism>
<evidence type="ECO:0000313" key="2">
    <source>
        <dbReference type="Proteomes" id="UP000324996"/>
    </source>
</evidence>
<keyword evidence="2" id="KW-1185">Reference proteome</keyword>
<gene>
    <name evidence="1" type="ORF">JCM17846_31880</name>
</gene>
<accession>A0A5A7NEX1</accession>
<evidence type="ECO:0000313" key="1">
    <source>
        <dbReference type="EMBL" id="GER05506.1"/>
    </source>
</evidence>
<comment type="caution">
    <text evidence="1">The sequence shown here is derived from an EMBL/GenBank/DDBJ whole genome shotgun (WGS) entry which is preliminary data.</text>
</comment>
<proteinExistence type="predicted"/>
<reference evidence="1 2" key="1">
    <citation type="submission" date="2019-09" db="EMBL/GenBank/DDBJ databases">
        <title>NBRP : Genome information of microbial organism related human and environment.</title>
        <authorList>
            <person name="Hattori M."/>
            <person name="Oshima K."/>
            <person name="Inaba H."/>
            <person name="Suda W."/>
            <person name="Sakamoto M."/>
            <person name="Iino T."/>
            <person name="Kitahara M."/>
            <person name="Oshida Y."/>
            <person name="Iida T."/>
            <person name="Kudo T."/>
            <person name="Itoh T."/>
            <person name="Ohkuma M."/>
        </authorList>
    </citation>
    <scope>NUCLEOTIDE SEQUENCE [LARGE SCALE GENOMIC DNA]</scope>
    <source>
        <strain evidence="1 2">Q-1</strain>
    </source>
</reference>
<dbReference type="AlphaFoldDB" id="A0A5A7NEX1"/>
<dbReference type="EMBL" id="BKCN01000027">
    <property type="protein sequence ID" value="GER05506.1"/>
    <property type="molecule type" value="Genomic_DNA"/>
</dbReference>
<sequence>MESSRQSDLKDGETRITISRRMGDRDAAFDSMVAMASTLRAKGCRIGETQGWMALKGSDKRGFHVRAVCPDGFSLSQIRS</sequence>
<name>A0A5A7NEX1_9PROT</name>